<evidence type="ECO:0000313" key="1">
    <source>
        <dbReference type="EMBL" id="TFK62749.1"/>
    </source>
</evidence>
<reference evidence="1 2" key="1">
    <citation type="journal article" date="2019" name="Nat. Ecol. Evol.">
        <title>Megaphylogeny resolves global patterns of mushroom evolution.</title>
        <authorList>
            <person name="Varga T."/>
            <person name="Krizsan K."/>
            <person name="Foldi C."/>
            <person name="Dima B."/>
            <person name="Sanchez-Garcia M."/>
            <person name="Sanchez-Ramirez S."/>
            <person name="Szollosi G.J."/>
            <person name="Szarkandi J.G."/>
            <person name="Papp V."/>
            <person name="Albert L."/>
            <person name="Andreopoulos W."/>
            <person name="Angelini C."/>
            <person name="Antonin V."/>
            <person name="Barry K.W."/>
            <person name="Bougher N.L."/>
            <person name="Buchanan P."/>
            <person name="Buyck B."/>
            <person name="Bense V."/>
            <person name="Catcheside P."/>
            <person name="Chovatia M."/>
            <person name="Cooper J."/>
            <person name="Damon W."/>
            <person name="Desjardin D."/>
            <person name="Finy P."/>
            <person name="Geml J."/>
            <person name="Haridas S."/>
            <person name="Hughes K."/>
            <person name="Justo A."/>
            <person name="Karasinski D."/>
            <person name="Kautmanova I."/>
            <person name="Kiss B."/>
            <person name="Kocsube S."/>
            <person name="Kotiranta H."/>
            <person name="LaButti K.M."/>
            <person name="Lechner B.E."/>
            <person name="Liimatainen K."/>
            <person name="Lipzen A."/>
            <person name="Lukacs Z."/>
            <person name="Mihaltcheva S."/>
            <person name="Morgado L.N."/>
            <person name="Niskanen T."/>
            <person name="Noordeloos M.E."/>
            <person name="Ohm R.A."/>
            <person name="Ortiz-Santana B."/>
            <person name="Ovrebo C."/>
            <person name="Racz N."/>
            <person name="Riley R."/>
            <person name="Savchenko A."/>
            <person name="Shiryaev A."/>
            <person name="Soop K."/>
            <person name="Spirin V."/>
            <person name="Szebenyi C."/>
            <person name="Tomsovsky M."/>
            <person name="Tulloss R.E."/>
            <person name="Uehling J."/>
            <person name="Grigoriev I.V."/>
            <person name="Vagvolgyi C."/>
            <person name="Papp T."/>
            <person name="Martin F.M."/>
            <person name="Miettinen O."/>
            <person name="Hibbett D.S."/>
            <person name="Nagy L.G."/>
        </authorList>
    </citation>
    <scope>NUCLEOTIDE SEQUENCE [LARGE SCALE GENOMIC DNA]</scope>
    <source>
        <strain evidence="1 2">NL-1719</strain>
    </source>
</reference>
<organism evidence="1 2">
    <name type="scientific">Pluteus cervinus</name>
    <dbReference type="NCBI Taxonomy" id="181527"/>
    <lineage>
        <taxon>Eukaryota</taxon>
        <taxon>Fungi</taxon>
        <taxon>Dikarya</taxon>
        <taxon>Basidiomycota</taxon>
        <taxon>Agaricomycotina</taxon>
        <taxon>Agaricomycetes</taxon>
        <taxon>Agaricomycetidae</taxon>
        <taxon>Agaricales</taxon>
        <taxon>Pluteineae</taxon>
        <taxon>Pluteaceae</taxon>
        <taxon>Pluteus</taxon>
    </lineage>
</organism>
<dbReference type="EMBL" id="ML208562">
    <property type="protein sequence ID" value="TFK62749.1"/>
    <property type="molecule type" value="Genomic_DNA"/>
</dbReference>
<sequence length="152" mass="17542">MFNDIVEHARKKIDAEILVLRERIRSLRSSRNALSPIHRLPPEVMAQIFLSTALSRKSGRKWALRCVPSKMDSSHPRFTTLEEYGLDFENPRSGPVALSFIDSVNYGEQKLWDTQDFQELVVAALPRVRNLWLDHSLQSTPLSRTQQGFPRK</sequence>
<keyword evidence="2" id="KW-1185">Reference proteome</keyword>
<accession>A0ACD3ABQ7</accession>
<evidence type="ECO:0000313" key="2">
    <source>
        <dbReference type="Proteomes" id="UP000308600"/>
    </source>
</evidence>
<protein>
    <submittedName>
        <fullName evidence="1">Uncharacterized protein</fullName>
    </submittedName>
</protein>
<dbReference type="Proteomes" id="UP000308600">
    <property type="component" value="Unassembled WGS sequence"/>
</dbReference>
<gene>
    <name evidence="1" type="ORF">BDN72DRAFT_882457</name>
</gene>
<proteinExistence type="predicted"/>
<name>A0ACD3ABQ7_9AGAR</name>